<protein>
    <recommendedName>
        <fullName evidence="1">diguanylate cyclase</fullName>
        <ecNumber evidence="1">2.7.7.65</ecNumber>
    </recommendedName>
</protein>
<evidence type="ECO:0000256" key="2">
    <source>
        <dbReference type="ARBA" id="ARBA00034247"/>
    </source>
</evidence>
<dbReference type="InterPro" id="IPR029787">
    <property type="entry name" value="Nucleotide_cyclase"/>
</dbReference>
<dbReference type="InterPro" id="IPR015943">
    <property type="entry name" value="WD40/YVTN_repeat-like_dom_sf"/>
</dbReference>
<dbReference type="EMBL" id="WNLA01000031">
    <property type="protein sequence ID" value="MTW05838.1"/>
    <property type="molecule type" value="Genomic_DNA"/>
</dbReference>
<dbReference type="InterPro" id="IPR011123">
    <property type="entry name" value="Y_Y_Y"/>
</dbReference>
<dbReference type="Gene3D" id="2.130.10.10">
    <property type="entry name" value="YVTN repeat-like/Quinoprotein amine dehydrogenase"/>
    <property type="match status" value="4"/>
</dbReference>
<dbReference type="FunFam" id="3.30.70.270:FF:000001">
    <property type="entry name" value="Diguanylate cyclase domain protein"/>
    <property type="match status" value="1"/>
</dbReference>
<evidence type="ECO:0000259" key="4">
    <source>
        <dbReference type="PROSITE" id="PS50887"/>
    </source>
</evidence>
<dbReference type="SUPFAM" id="SSF50998">
    <property type="entry name" value="Quinoprotein alcohol dehydrogenase-like"/>
    <property type="match status" value="1"/>
</dbReference>
<dbReference type="EC" id="2.7.7.65" evidence="1"/>
<dbReference type="PANTHER" id="PTHR45138:SF9">
    <property type="entry name" value="DIGUANYLATE CYCLASE DGCM-RELATED"/>
    <property type="match status" value="1"/>
</dbReference>
<dbReference type="InterPro" id="IPR011047">
    <property type="entry name" value="Quinoprotein_ADH-like_sf"/>
</dbReference>
<dbReference type="Pfam" id="PF00990">
    <property type="entry name" value="GGDEF"/>
    <property type="match status" value="1"/>
</dbReference>
<dbReference type="InterPro" id="IPR043128">
    <property type="entry name" value="Rev_trsase/Diguanyl_cyclase"/>
</dbReference>
<dbReference type="OrthoDB" id="5477914at2"/>
<dbReference type="GO" id="GO:0052621">
    <property type="term" value="F:diguanylate cyclase activity"/>
    <property type="evidence" value="ECO:0007669"/>
    <property type="project" value="UniProtKB-EC"/>
</dbReference>
<dbReference type="AlphaFoldDB" id="A0A6L6Q9H3"/>
<dbReference type="Pfam" id="PF07494">
    <property type="entry name" value="Reg_prop"/>
    <property type="match status" value="5"/>
</dbReference>
<keyword evidence="3" id="KW-0732">Signal</keyword>
<dbReference type="Pfam" id="PF07495">
    <property type="entry name" value="Y_Y_Y"/>
    <property type="match status" value="1"/>
</dbReference>
<dbReference type="Gene3D" id="3.30.70.270">
    <property type="match status" value="1"/>
</dbReference>
<dbReference type="PANTHER" id="PTHR45138">
    <property type="entry name" value="REGULATORY COMPONENTS OF SENSORY TRANSDUCTION SYSTEM"/>
    <property type="match status" value="1"/>
</dbReference>
<dbReference type="InterPro" id="IPR000160">
    <property type="entry name" value="GGDEF_dom"/>
</dbReference>
<comment type="caution">
    <text evidence="5">The sequence shown here is derived from an EMBL/GenBank/DDBJ whole genome shotgun (WGS) entry which is preliminary data.</text>
</comment>
<evidence type="ECO:0000313" key="6">
    <source>
        <dbReference type="Proteomes" id="UP000484015"/>
    </source>
</evidence>
<keyword evidence="6" id="KW-1185">Reference proteome</keyword>
<dbReference type="SUPFAM" id="SSF63829">
    <property type="entry name" value="Calcium-dependent phosphotriesterase"/>
    <property type="match status" value="1"/>
</dbReference>
<dbReference type="SMART" id="SM00267">
    <property type="entry name" value="GGDEF"/>
    <property type="match status" value="1"/>
</dbReference>
<dbReference type="GO" id="GO:1902201">
    <property type="term" value="P:negative regulation of bacterial-type flagellum-dependent cell motility"/>
    <property type="evidence" value="ECO:0007669"/>
    <property type="project" value="TreeGrafter"/>
</dbReference>
<sequence length="1099" mass="119650">MGFFPVPMTSPFRARPRRRSLLSLLLAALLFTAPTHACAQTRPGLVSFQRLAIPDDIPAHLTTAMAQDQHGLLWFGTQDGLVRFDGYSYKVYRARPGDDHALGGSYVRALLVARDGRLWVGTASGGVSVFDPRTERFTQYRHSQDGAGLSHDRVEGIAEDRDGMMWLATFDGVDRLDPATGKVTHFRHDALDAGSLASNEVRSVLADREGRLWVGSHDGLQLWQDGRWLRVASTPGAQGSLAGQHVVRLFQDSQGRIWIGTDSDGAAMLDPARLPEVADAVQPPAADLLVRWQPADKRDPLQLDPSKLSYRWVYSFAQTASGEIWVATFGNGIDVIDPKTLKVVDRLRHDAGNTNSIGAGRIGALLADRAGSMWAGSWGGGVARHDPQSRAFLKIRHSAINPDTPAHPGVVRAMQTSDGKLWLGTNGEGVDVLDQDGHVVARHRPRRNDPAALADGAVTCLAQDAGGGMWVATLDGTLHRLRAGAKGFERYSEAQGLPGGPIRAMVFGPDGALWAGSSKGLARMTLGAAADGKITAYRHVAEDPATLSGREVESLAFTPDGTLWAGTENGVNAFNPQTGTAVRIRRDPQRSDSLPDNWVPDLMVDRHGKLWLATQSGVALLASWDGKQAHFDVLARRTALAPQPAESLIEDAQGMVWLNGRTRIDPATWTFHTFGPADGADFRTRYIASRAMTRQGDLLFGTPEGLLVVRPALLDPRHAAVPVVATSLSVAGKPVPGGAELASLVLTPAQRGLRLEFASPDYRAADHVRYRYQLDGYDADWVEVDARQRVAAYTGLPPGEYRLRVQASGADGWQPGEWKLGVTVQPAFYQTVHFRVLMWLLGAATVFGLFRLRLRQLRRRAERLELMVAERTAALETAYRDIEQASLTDPLTGLRNRRFLEQAFQADLDLVARRHANGSPPPDSDLLLFMLDLDHFKSVNDRYGHAAGDAVLVQAAGVLRQCMRGSDHIVRWGGEEFLLLARLVDRSQGPAMAEKIRAAIANHPFVLPDGTVLHKTVSIGYAACPAVPGQMGGMNLDSLQQLADTALYAAKRSWRDAWVGVSLETMGREGAVRRFLADPAANASEWHVESSRSDGMQWG</sequence>
<dbReference type="InterPro" id="IPR050469">
    <property type="entry name" value="Diguanylate_Cyclase"/>
</dbReference>
<evidence type="ECO:0000313" key="5">
    <source>
        <dbReference type="EMBL" id="MTW05838.1"/>
    </source>
</evidence>
<dbReference type="PROSITE" id="PS50887">
    <property type="entry name" value="GGDEF"/>
    <property type="match status" value="1"/>
</dbReference>
<reference evidence="5 6" key="1">
    <citation type="submission" date="2019-11" db="EMBL/GenBank/DDBJ databases">
        <title>Type strains purchased from KCTC, JCM and DSMZ.</title>
        <authorList>
            <person name="Lu H."/>
        </authorList>
    </citation>
    <scope>NUCLEOTIDE SEQUENCE [LARGE SCALE GENOMIC DNA]</scope>
    <source>
        <strain evidence="5 6">KCTC 42409</strain>
    </source>
</reference>
<name>A0A6L6Q9H3_9BURK</name>
<dbReference type="CDD" id="cd01949">
    <property type="entry name" value="GGDEF"/>
    <property type="match status" value="1"/>
</dbReference>
<dbReference type="Proteomes" id="UP000484015">
    <property type="component" value="Unassembled WGS sequence"/>
</dbReference>
<feature type="signal peptide" evidence="3">
    <location>
        <begin position="1"/>
        <end position="39"/>
    </location>
</feature>
<feature type="chain" id="PRO_5026860622" description="diguanylate cyclase" evidence="3">
    <location>
        <begin position="40"/>
        <end position="1099"/>
    </location>
</feature>
<comment type="catalytic activity">
    <reaction evidence="2">
        <text>2 GTP = 3',3'-c-di-GMP + 2 diphosphate</text>
        <dbReference type="Rhea" id="RHEA:24898"/>
        <dbReference type="ChEBI" id="CHEBI:33019"/>
        <dbReference type="ChEBI" id="CHEBI:37565"/>
        <dbReference type="ChEBI" id="CHEBI:58805"/>
        <dbReference type="EC" id="2.7.7.65"/>
    </reaction>
</comment>
<dbReference type="GO" id="GO:0005886">
    <property type="term" value="C:plasma membrane"/>
    <property type="evidence" value="ECO:0007669"/>
    <property type="project" value="TreeGrafter"/>
</dbReference>
<evidence type="ECO:0000256" key="3">
    <source>
        <dbReference type="SAM" id="SignalP"/>
    </source>
</evidence>
<dbReference type="SUPFAM" id="SSF55073">
    <property type="entry name" value="Nucleotide cyclase"/>
    <property type="match status" value="1"/>
</dbReference>
<dbReference type="NCBIfam" id="TIGR00254">
    <property type="entry name" value="GGDEF"/>
    <property type="match status" value="1"/>
</dbReference>
<accession>A0A6L6Q9H3</accession>
<dbReference type="Gene3D" id="2.60.40.10">
    <property type="entry name" value="Immunoglobulins"/>
    <property type="match status" value="1"/>
</dbReference>
<dbReference type="InterPro" id="IPR011110">
    <property type="entry name" value="Reg_prop"/>
</dbReference>
<proteinExistence type="predicted"/>
<gene>
    <name evidence="5" type="ORF">GM668_27550</name>
</gene>
<dbReference type="GO" id="GO:0043709">
    <property type="term" value="P:cell adhesion involved in single-species biofilm formation"/>
    <property type="evidence" value="ECO:0007669"/>
    <property type="project" value="TreeGrafter"/>
</dbReference>
<dbReference type="InterPro" id="IPR013783">
    <property type="entry name" value="Ig-like_fold"/>
</dbReference>
<feature type="domain" description="GGDEF" evidence="4">
    <location>
        <begin position="924"/>
        <end position="1063"/>
    </location>
</feature>
<organism evidence="5 6">
    <name type="scientific">Pseudoduganella ginsengisoli</name>
    <dbReference type="NCBI Taxonomy" id="1462440"/>
    <lineage>
        <taxon>Bacteria</taxon>
        <taxon>Pseudomonadati</taxon>
        <taxon>Pseudomonadota</taxon>
        <taxon>Betaproteobacteria</taxon>
        <taxon>Burkholderiales</taxon>
        <taxon>Oxalobacteraceae</taxon>
        <taxon>Telluria group</taxon>
        <taxon>Pseudoduganella</taxon>
    </lineage>
</organism>
<evidence type="ECO:0000256" key="1">
    <source>
        <dbReference type="ARBA" id="ARBA00012528"/>
    </source>
</evidence>